<dbReference type="EMBL" id="JABMIG020000067">
    <property type="protein sequence ID" value="KAL3795877.1"/>
    <property type="molecule type" value="Genomic_DNA"/>
</dbReference>
<dbReference type="AlphaFoldDB" id="A0ABD3Q726"/>
<evidence type="ECO:0000256" key="1">
    <source>
        <dbReference type="ARBA" id="ARBA00023014"/>
    </source>
</evidence>
<sequence>MKRQIYTDDMVHRKLRSLAALMTVFTTSLLVHNTTSLLITTLVHPYVMPSTRKRSYRKLQLSTTRYASASSMLSADDPRVEPRSTHKLSIPLPLGLTLEEMDISDPSYGVAIVGMSPDGNAAQLNANVFSNITKYDPSTVGEQCICIRDKIMSVNGISCHDKSLETVIEAITSSKSTVITLEVGRLQGSTVLCFSNGVCISSKPGESYGFLANKSGIDIKYQCRTGNCLTCQRWVKFPDKMHSGGEAERKVYQRTILNCVGTVPRGYRWLCMFDNVPMRFAK</sequence>
<dbReference type="Gene3D" id="2.30.42.10">
    <property type="match status" value="1"/>
</dbReference>
<reference evidence="4 5" key="1">
    <citation type="journal article" date="2020" name="G3 (Bethesda)">
        <title>Improved Reference Genome for Cyclotella cryptica CCMP332, a Model for Cell Wall Morphogenesis, Salinity Adaptation, and Lipid Production in Diatoms (Bacillariophyta).</title>
        <authorList>
            <person name="Roberts W.R."/>
            <person name="Downey K.M."/>
            <person name="Ruck E.C."/>
            <person name="Traller J.C."/>
            <person name="Alverson A.J."/>
        </authorList>
    </citation>
    <scope>NUCLEOTIDE SEQUENCE [LARGE SCALE GENOMIC DNA]</scope>
    <source>
        <strain evidence="4 5">CCMP332</strain>
    </source>
</reference>
<feature type="transmembrane region" description="Helical" evidence="2">
    <location>
        <begin position="21"/>
        <end position="47"/>
    </location>
</feature>
<evidence type="ECO:0000313" key="4">
    <source>
        <dbReference type="EMBL" id="KAL3795877.1"/>
    </source>
</evidence>
<keyword evidence="1" id="KW-0479">Metal-binding</keyword>
<proteinExistence type="predicted"/>
<keyword evidence="2" id="KW-1133">Transmembrane helix</keyword>
<keyword evidence="1" id="KW-0411">Iron-sulfur</keyword>
<dbReference type="CDD" id="cd00207">
    <property type="entry name" value="fer2"/>
    <property type="match status" value="1"/>
</dbReference>
<dbReference type="InterPro" id="IPR036034">
    <property type="entry name" value="PDZ_sf"/>
</dbReference>
<dbReference type="GO" id="GO:0051536">
    <property type="term" value="F:iron-sulfur cluster binding"/>
    <property type="evidence" value="ECO:0007669"/>
    <property type="project" value="UniProtKB-KW"/>
</dbReference>
<organism evidence="4 5">
    <name type="scientific">Cyclotella cryptica</name>
    <dbReference type="NCBI Taxonomy" id="29204"/>
    <lineage>
        <taxon>Eukaryota</taxon>
        <taxon>Sar</taxon>
        <taxon>Stramenopiles</taxon>
        <taxon>Ochrophyta</taxon>
        <taxon>Bacillariophyta</taxon>
        <taxon>Coscinodiscophyceae</taxon>
        <taxon>Thalassiosirophycidae</taxon>
        <taxon>Stephanodiscales</taxon>
        <taxon>Stephanodiscaceae</taxon>
        <taxon>Cyclotella</taxon>
    </lineage>
</organism>
<gene>
    <name evidence="4" type="ORF">HJC23_002148</name>
</gene>
<dbReference type="Proteomes" id="UP001516023">
    <property type="component" value="Unassembled WGS sequence"/>
</dbReference>
<name>A0ABD3Q726_9STRA</name>
<feature type="domain" description="PDZ" evidence="3">
    <location>
        <begin position="92"/>
        <end position="187"/>
    </location>
</feature>
<protein>
    <recommendedName>
        <fullName evidence="3">PDZ domain-containing protein</fullName>
    </recommendedName>
</protein>
<keyword evidence="1" id="KW-0408">Iron</keyword>
<dbReference type="InterPro" id="IPR036010">
    <property type="entry name" value="2Fe-2S_ferredoxin-like_sf"/>
</dbReference>
<comment type="caution">
    <text evidence="4">The sequence shown here is derived from an EMBL/GenBank/DDBJ whole genome shotgun (WGS) entry which is preliminary data.</text>
</comment>
<evidence type="ECO:0000256" key="2">
    <source>
        <dbReference type="SAM" id="Phobius"/>
    </source>
</evidence>
<evidence type="ECO:0000259" key="3">
    <source>
        <dbReference type="SMART" id="SM00228"/>
    </source>
</evidence>
<keyword evidence="2" id="KW-0472">Membrane</keyword>
<dbReference type="InterPro" id="IPR001041">
    <property type="entry name" value="2Fe-2S_ferredoxin-type"/>
</dbReference>
<dbReference type="SUPFAM" id="SSF50156">
    <property type="entry name" value="PDZ domain-like"/>
    <property type="match status" value="1"/>
</dbReference>
<dbReference type="SUPFAM" id="SSF54292">
    <property type="entry name" value="2Fe-2S ferredoxin-like"/>
    <property type="match status" value="1"/>
</dbReference>
<dbReference type="CDD" id="cd00136">
    <property type="entry name" value="PDZ_canonical"/>
    <property type="match status" value="1"/>
</dbReference>
<accession>A0ABD3Q726</accession>
<dbReference type="SMART" id="SM00228">
    <property type="entry name" value="PDZ"/>
    <property type="match status" value="1"/>
</dbReference>
<dbReference type="InterPro" id="IPR001478">
    <property type="entry name" value="PDZ"/>
</dbReference>
<keyword evidence="2" id="KW-0812">Transmembrane</keyword>
<evidence type="ECO:0000313" key="5">
    <source>
        <dbReference type="Proteomes" id="UP001516023"/>
    </source>
</evidence>
<keyword evidence="5" id="KW-1185">Reference proteome</keyword>